<evidence type="ECO:0000313" key="2">
    <source>
        <dbReference type="EMBL" id="SUN35380.1"/>
    </source>
</evidence>
<dbReference type="Proteomes" id="UP000254082">
    <property type="component" value="Unassembled WGS sequence"/>
</dbReference>
<dbReference type="PANTHER" id="PTHR11851">
    <property type="entry name" value="METALLOPROTEASE"/>
    <property type="match status" value="1"/>
</dbReference>
<dbReference type="Pfam" id="PF05193">
    <property type="entry name" value="Peptidase_M16_C"/>
    <property type="match status" value="1"/>
</dbReference>
<keyword evidence="3" id="KW-1185">Reference proteome</keyword>
<dbReference type="OrthoDB" id="9762085at2"/>
<protein>
    <submittedName>
        <fullName evidence="2">Putative Zn-dependent peptidase</fullName>
    </submittedName>
</protein>
<dbReference type="InterPro" id="IPR011249">
    <property type="entry name" value="Metalloenz_LuxS/M16"/>
</dbReference>
<dbReference type="AlphaFoldDB" id="A0A380JDA7"/>
<evidence type="ECO:0000313" key="3">
    <source>
        <dbReference type="Proteomes" id="UP000254082"/>
    </source>
</evidence>
<dbReference type="NCBIfam" id="NF047422">
    <property type="entry name" value="YfmF_fam"/>
    <property type="match status" value="1"/>
</dbReference>
<dbReference type="RefSeq" id="WP_002999623.1">
    <property type="nucleotide sequence ID" value="NZ_UHFA01000002.1"/>
</dbReference>
<accession>A0A380JDA7</accession>
<dbReference type="GO" id="GO:0046872">
    <property type="term" value="F:metal ion binding"/>
    <property type="evidence" value="ECO:0007669"/>
    <property type="project" value="InterPro"/>
</dbReference>
<organism evidence="2 3">
    <name type="scientific">Streptococcus downei MFe28</name>
    <dbReference type="NCBI Taxonomy" id="764290"/>
    <lineage>
        <taxon>Bacteria</taxon>
        <taxon>Bacillati</taxon>
        <taxon>Bacillota</taxon>
        <taxon>Bacilli</taxon>
        <taxon>Lactobacillales</taxon>
        <taxon>Streptococcaceae</taxon>
        <taxon>Streptococcus</taxon>
    </lineage>
</organism>
<dbReference type="InterPro" id="IPR007863">
    <property type="entry name" value="Peptidase_M16_C"/>
</dbReference>
<proteinExistence type="predicted"/>
<dbReference type="PANTHER" id="PTHR11851:SF186">
    <property type="entry name" value="INACTIVE METALLOPROTEASE YMFF-RELATED"/>
    <property type="match status" value="1"/>
</dbReference>
<gene>
    <name evidence="2" type="ORF">NCTC11391_00360</name>
</gene>
<sequence length="415" mass="48666">MKIVEGVNLHLIKVQKFKNNHLTLRFTGERLKKTLAKRVLVAQMLATANADYPTSQKFRKALAQLYGTNLSTSLSTKGKAHILDIDLEFINPTYLDEQGFQHKIFELLYTILYRPLITLEQFQSKVFDVEKANLMSYLESDKEDPFYTSELNLYDLFYQDENLKISKFANVDLVEQENSFTAYQEFQRMLREDQIDIFILGEFESALILEEINRFPFQARKVYKFVNYSQEVFNVTKEKLGRRNDYQSILQLAYHLPLTYGHKDFPVALVLNGMLGGFAHSRLFTQVREKEGLAYSIGSQVHPYTDLLQVYAGIDRHQREKTLRMINREWHYLKSGRFSSQLLRQSKQLLLNNYALAEDSPKTLIERRYNKLYLGQQDQNPSTWAEKISRVTKADIMQLARNIHLQALYYLEGDK</sequence>
<name>A0A380JDA7_STRDO</name>
<dbReference type="EMBL" id="UHFA01000002">
    <property type="protein sequence ID" value="SUN35380.1"/>
    <property type="molecule type" value="Genomic_DNA"/>
</dbReference>
<reference evidence="2 3" key="1">
    <citation type="submission" date="2018-06" db="EMBL/GenBank/DDBJ databases">
        <authorList>
            <consortium name="Pathogen Informatics"/>
            <person name="Doyle S."/>
        </authorList>
    </citation>
    <scope>NUCLEOTIDE SEQUENCE [LARGE SCALE GENOMIC DNA]</scope>
    <source>
        <strain evidence="3">NCTC 11391</strain>
    </source>
</reference>
<dbReference type="InterPro" id="IPR050361">
    <property type="entry name" value="MPP/UQCRC_Complex"/>
</dbReference>
<dbReference type="Gene3D" id="3.30.830.10">
    <property type="entry name" value="Metalloenzyme, LuxS/M16 peptidase-like"/>
    <property type="match status" value="2"/>
</dbReference>
<dbReference type="SUPFAM" id="SSF63411">
    <property type="entry name" value="LuxS/MPP-like metallohydrolase"/>
    <property type="match status" value="2"/>
</dbReference>
<feature type="domain" description="Peptidase M16 C-terminal" evidence="1">
    <location>
        <begin position="187"/>
        <end position="349"/>
    </location>
</feature>
<evidence type="ECO:0000259" key="1">
    <source>
        <dbReference type="Pfam" id="PF05193"/>
    </source>
</evidence>